<dbReference type="AlphaFoldDB" id="A0AAP3E509"/>
<evidence type="ECO:0000313" key="2">
    <source>
        <dbReference type="EMBL" id="MCU4751033.1"/>
    </source>
</evidence>
<dbReference type="EMBL" id="JAOPJZ010000002">
    <property type="protein sequence ID" value="MCU4751033.1"/>
    <property type="molecule type" value="Genomic_DNA"/>
</dbReference>
<dbReference type="Pfam" id="PF24380">
    <property type="entry name" value="DUF7536"/>
    <property type="match status" value="1"/>
</dbReference>
<accession>A0AAP3E509</accession>
<comment type="caution">
    <text evidence="2">The sequence shown here is derived from an EMBL/GenBank/DDBJ whole genome shotgun (WGS) entry which is preliminary data.</text>
</comment>
<keyword evidence="1" id="KW-1133">Transmembrane helix</keyword>
<dbReference type="InterPro" id="IPR055958">
    <property type="entry name" value="DUF7536"/>
</dbReference>
<gene>
    <name evidence="2" type="ORF">OB919_03395</name>
</gene>
<reference evidence="2 3" key="1">
    <citation type="submission" date="2022-09" db="EMBL/GenBank/DDBJ databases">
        <title>Enrichment on poylsaccharides allowed isolation of novel metabolic and taxonomic groups of Haloarchaea.</title>
        <authorList>
            <person name="Sorokin D.Y."/>
            <person name="Elcheninov A.G."/>
            <person name="Khizhniak T.V."/>
            <person name="Kolganova T.V."/>
            <person name="Kublanov I.V."/>
        </authorList>
    </citation>
    <scope>NUCLEOTIDE SEQUENCE [LARGE SCALE GENOMIC DNA]</scope>
    <source>
        <strain evidence="2 3">AArc-curdl1</strain>
    </source>
</reference>
<feature type="transmembrane region" description="Helical" evidence="1">
    <location>
        <begin position="26"/>
        <end position="49"/>
    </location>
</feature>
<sequence length="91" mass="9883">MSSTADRPDRPPTARLFEALQVKRNAAISLVVGVVFTLVVFLFFVVIPGSGQTNYLLALGFVLAVTTAGSVLIVLTVYRTIQLSRELEDVE</sequence>
<dbReference type="Proteomes" id="UP001321047">
    <property type="component" value="Unassembled WGS sequence"/>
</dbReference>
<feature type="transmembrane region" description="Helical" evidence="1">
    <location>
        <begin position="55"/>
        <end position="78"/>
    </location>
</feature>
<organism evidence="2 3">
    <name type="scientific">Natronosalvus hydrolyticus</name>
    <dbReference type="NCBI Taxonomy" id="2979988"/>
    <lineage>
        <taxon>Archaea</taxon>
        <taxon>Methanobacteriati</taxon>
        <taxon>Methanobacteriota</taxon>
        <taxon>Stenosarchaea group</taxon>
        <taxon>Halobacteria</taxon>
        <taxon>Halobacteriales</taxon>
        <taxon>Natrialbaceae</taxon>
        <taxon>Natronosalvus</taxon>
    </lineage>
</organism>
<evidence type="ECO:0000313" key="3">
    <source>
        <dbReference type="Proteomes" id="UP001321047"/>
    </source>
</evidence>
<dbReference type="RefSeq" id="WP_342806409.1">
    <property type="nucleotide sequence ID" value="NZ_JAOPJZ010000002.1"/>
</dbReference>
<keyword evidence="3" id="KW-1185">Reference proteome</keyword>
<keyword evidence="1" id="KW-0812">Transmembrane</keyword>
<name>A0AAP3E509_9EURY</name>
<evidence type="ECO:0000256" key="1">
    <source>
        <dbReference type="SAM" id="Phobius"/>
    </source>
</evidence>
<keyword evidence="1" id="KW-0472">Membrane</keyword>
<protein>
    <submittedName>
        <fullName evidence="2">Uncharacterized protein</fullName>
    </submittedName>
</protein>
<proteinExistence type="predicted"/>